<dbReference type="PANTHER" id="PTHR32552">
    <property type="entry name" value="FERRICHROME IRON RECEPTOR-RELATED"/>
    <property type="match status" value="1"/>
</dbReference>
<dbReference type="Proteomes" id="UP000765802">
    <property type="component" value="Unassembled WGS sequence"/>
</dbReference>
<feature type="domain" description="TonB-dependent receptor plug" evidence="13">
    <location>
        <begin position="119"/>
        <end position="243"/>
    </location>
</feature>
<keyword evidence="6" id="KW-0408">Iron</keyword>
<evidence type="ECO:0000256" key="7">
    <source>
        <dbReference type="ARBA" id="ARBA00023065"/>
    </source>
</evidence>
<comment type="subcellular location">
    <subcellularLocation>
        <location evidence="1 11">Cell outer membrane</location>
        <topology evidence="1 11">Multi-pass membrane protein</topology>
    </subcellularLocation>
</comment>
<feature type="chain" id="PRO_5046107979" evidence="12">
    <location>
        <begin position="23"/>
        <end position="1031"/>
    </location>
</feature>
<name>A0ABR7M8Y9_9BACT</name>
<dbReference type="SUPFAM" id="SSF56935">
    <property type="entry name" value="Porins"/>
    <property type="match status" value="1"/>
</dbReference>
<comment type="caution">
    <text evidence="14">The sequence shown here is derived from an EMBL/GenBank/DDBJ whole genome shotgun (WGS) entry which is preliminary data.</text>
</comment>
<evidence type="ECO:0000256" key="10">
    <source>
        <dbReference type="ARBA" id="ARBA00023237"/>
    </source>
</evidence>
<dbReference type="InterPro" id="IPR023996">
    <property type="entry name" value="TonB-dep_OMP_SusC/RagA"/>
</dbReference>
<comment type="similarity">
    <text evidence="11">Belongs to the TonB-dependent receptor family.</text>
</comment>
<evidence type="ECO:0000256" key="11">
    <source>
        <dbReference type="PROSITE-ProRule" id="PRU01360"/>
    </source>
</evidence>
<dbReference type="InterPro" id="IPR023997">
    <property type="entry name" value="TonB-dep_OMP_SusC/RagA_CS"/>
</dbReference>
<keyword evidence="9 11" id="KW-0472">Membrane</keyword>
<evidence type="ECO:0000256" key="12">
    <source>
        <dbReference type="SAM" id="SignalP"/>
    </source>
</evidence>
<evidence type="ECO:0000256" key="6">
    <source>
        <dbReference type="ARBA" id="ARBA00023004"/>
    </source>
</evidence>
<keyword evidence="4" id="KW-0410">Iron transport</keyword>
<dbReference type="Gene3D" id="2.40.170.20">
    <property type="entry name" value="TonB-dependent receptor, beta-barrel domain"/>
    <property type="match status" value="1"/>
</dbReference>
<evidence type="ECO:0000256" key="3">
    <source>
        <dbReference type="ARBA" id="ARBA00022452"/>
    </source>
</evidence>
<dbReference type="NCBIfam" id="TIGR04057">
    <property type="entry name" value="SusC_RagA_signa"/>
    <property type="match status" value="1"/>
</dbReference>
<proteinExistence type="inferred from homology"/>
<dbReference type="Pfam" id="PF07715">
    <property type="entry name" value="Plug"/>
    <property type="match status" value="1"/>
</dbReference>
<dbReference type="Gene3D" id="2.60.40.1120">
    <property type="entry name" value="Carboxypeptidase-like, regulatory domain"/>
    <property type="match status" value="1"/>
</dbReference>
<dbReference type="EMBL" id="MBUA01000012">
    <property type="protein sequence ID" value="MBC6491473.1"/>
    <property type="molecule type" value="Genomic_DNA"/>
</dbReference>
<dbReference type="PROSITE" id="PS52016">
    <property type="entry name" value="TONB_DEPENDENT_REC_3"/>
    <property type="match status" value="1"/>
</dbReference>
<dbReference type="SUPFAM" id="SSF49464">
    <property type="entry name" value="Carboxypeptidase regulatory domain-like"/>
    <property type="match status" value="1"/>
</dbReference>
<evidence type="ECO:0000313" key="15">
    <source>
        <dbReference type="Proteomes" id="UP000765802"/>
    </source>
</evidence>
<keyword evidence="3 11" id="KW-1134">Transmembrane beta strand</keyword>
<dbReference type="NCBIfam" id="TIGR04056">
    <property type="entry name" value="OMP_RagA_SusC"/>
    <property type="match status" value="1"/>
</dbReference>
<organism evidence="14 15">
    <name type="scientific">Flavihumibacter stibioxidans</name>
    <dbReference type="NCBI Taxonomy" id="1834163"/>
    <lineage>
        <taxon>Bacteria</taxon>
        <taxon>Pseudomonadati</taxon>
        <taxon>Bacteroidota</taxon>
        <taxon>Chitinophagia</taxon>
        <taxon>Chitinophagales</taxon>
        <taxon>Chitinophagaceae</taxon>
        <taxon>Flavihumibacter</taxon>
    </lineage>
</organism>
<evidence type="ECO:0000256" key="9">
    <source>
        <dbReference type="ARBA" id="ARBA00023136"/>
    </source>
</evidence>
<evidence type="ECO:0000256" key="2">
    <source>
        <dbReference type="ARBA" id="ARBA00022448"/>
    </source>
</evidence>
<keyword evidence="10 11" id="KW-0998">Cell outer membrane</keyword>
<gene>
    <name evidence="14" type="ORF">BC349_10540</name>
</gene>
<sequence length="1031" mass="112271">MRNLKRLIVLHLLMMLTLLTQAQSRMIRGKVTGANNEPVAGASVIVKGQAGGTATNNAGSFEMTVPAGTVTLVVSSVGFQTIEFTVAENAQEASIVMQKSEGDLGEVVVTALGIQRQVKSLTYATQKVSGDKINEVRDANFANTLSGKVAGLVVNQSASGPGGATRIVLRGNRSIQGNNNALIVVDGVAIDNSTPSGQVDNDFGGQNGSDGAANINPDDIESINVLKGAAASALYGSRAANGVIMITTKKGRSGKLGVDVNSGIAIEKPMLLPEFQNQYSQGNGGNFTANAGQSWGEKMTGQQVTDWTGKQTALSAQPDNIKDFFRTGKNINNSISINGGFDKVQSYFSYSNNYVDGIIPDNHLNRHTINFRMNAKLSSKLSADAKATYMVQNLYNKPRLGEESSVMMNLYKMPRNVSLDDVKNYSSVNASGIETQNYWTTSSIYMNPYWTVKNTHRDEVRNRINGLVSMKYELTNWLSLQGRVSYDRYDDNIIDKFANNTLLFAKPGGSLSVGNIRVSEQNMDLLLTGNNKISSDFSINYNLGTSVLKRKLNTSFTNANGLLVPNRYDLSFASQLSTQTANVQSELQSVYGTTQLTFRDYLFLDVTARNDWSSTLPTPHSYFYPSFGVTALLSEMMNMPAAVTFAKVRASYTRVGNDAPAYLLAQTYSFSQGGTGGFISQDRTKAISNLKPELTTALEIGTEWRFFNNRLGLDFTYYKTNSKNQLLRLGLAPASGFEFQYINAGNIENQGFEASITGKPVRSGKFSWDMFLNMSANRNKIIELSPDLTTAFIGGAYGRTANVAVTVGGSYGDLYAYGWETKDGKYIVDNSGKPVRTSSTKYVGNFNPKFNLGFGNTVSYGNWVASALIDGRFGGVVTSGTDANFAFDGTAEYTQSYRDGNLVLDAVQADGSKNSAAINAETFWTTVSGGRYSWGEFFTYDATNVRIRELSIGYQFDNFPIKFVKSAKLSLVGRNLFFLYRGSSILEVPGMDKRKMNFDPELSLGASNFQGVEYGNMPSTRSIGVNLKLSF</sequence>
<dbReference type="RefSeq" id="WP_187256756.1">
    <property type="nucleotide sequence ID" value="NZ_JBHULF010000014.1"/>
</dbReference>
<keyword evidence="15" id="KW-1185">Reference proteome</keyword>
<keyword evidence="5 11" id="KW-0812">Transmembrane</keyword>
<dbReference type="InterPro" id="IPR012910">
    <property type="entry name" value="Plug_dom"/>
</dbReference>
<dbReference type="InterPro" id="IPR037066">
    <property type="entry name" value="Plug_dom_sf"/>
</dbReference>
<accession>A0ABR7M8Y9</accession>
<evidence type="ECO:0000256" key="1">
    <source>
        <dbReference type="ARBA" id="ARBA00004571"/>
    </source>
</evidence>
<dbReference type="InterPro" id="IPR008969">
    <property type="entry name" value="CarboxyPept-like_regulatory"/>
</dbReference>
<evidence type="ECO:0000256" key="5">
    <source>
        <dbReference type="ARBA" id="ARBA00022692"/>
    </source>
</evidence>
<dbReference type="InterPro" id="IPR039426">
    <property type="entry name" value="TonB-dep_rcpt-like"/>
</dbReference>
<feature type="signal peptide" evidence="12">
    <location>
        <begin position="1"/>
        <end position="22"/>
    </location>
</feature>
<keyword evidence="2 11" id="KW-0813">Transport</keyword>
<keyword evidence="12" id="KW-0732">Signal</keyword>
<dbReference type="PANTHER" id="PTHR32552:SF81">
    <property type="entry name" value="TONB-DEPENDENT OUTER MEMBRANE RECEPTOR"/>
    <property type="match status" value="1"/>
</dbReference>
<keyword evidence="7" id="KW-0406">Ion transport</keyword>
<evidence type="ECO:0000256" key="4">
    <source>
        <dbReference type="ARBA" id="ARBA00022496"/>
    </source>
</evidence>
<protein>
    <submittedName>
        <fullName evidence="14">SusC/RagA family TonB-linked outer membrane protein</fullName>
    </submittedName>
</protein>
<evidence type="ECO:0000259" key="13">
    <source>
        <dbReference type="Pfam" id="PF07715"/>
    </source>
</evidence>
<keyword evidence="8" id="KW-0798">TonB box</keyword>
<dbReference type="InterPro" id="IPR036942">
    <property type="entry name" value="Beta-barrel_TonB_sf"/>
</dbReference>
<dbReference type="Pfam" id="PF13715">
    <property type="entry name" value="CarbopepD_reg_2"/>
    <property type="match status" value="1"/>
</dbReference>
<evidence type="ECO:0000256" key="8">
    <source>
        <dbReference type="ARBA" id="ARBA00023077"/>
    </source>
</evidence>
<evidence type="ECO:0000313" key="14">
    <source>
        <dbReference type="EMBL" id="MBC6491473.1"/>
    </source>
</evidence>
<reference evidence="14 15" key="1">
    <citation type="submission" date="2016-07" db="EMBL/GenBank/DDBJ databases">
        <title>Genome analysis of Flavihumibacter stibioxidans YS-17.</title>
        <authorList>
            <person name="Shi K."/>
            <person name="Han Y."/>
            <person name="Wang G."/>
        </authorList>
    </citation>
    <scope>NUCLEOTIDE SEQUENCE [LARGE SCALE GENOMIC DNA]</scope>
    <source>
        <strain evidence="14 15">YS-17</strain>
    </source>
</reference>
<dbReference type="Gene3D" id="2.170.130.10">
    <property type="entry name" value="TonB-dependent receptor, plug domain"/>
    <property type="match status" value="1"/>
</dbReference>